<evidence type="ECO:0000313" key="2">
    <source>
        <dbReference type="EMBL" id="KAG8468662.1"/>
    </source>
</evidence>
<keyword evidence="3" id="KW-1185">Reference proteome</keyword>
<dbReference type="EMBL" id="JAGTXO010000004">
    <property type="protein sequence ID" value="KAG8468662.1"/>
    <property type="molecule type" value="Genomic_DNA"/>
</dbReference>
<dbReference type="OrthoDB" id="40922at2759"/>
<proteinExistence type="predicted"/>
<feature type="chain" id="PRO_5035213499" evidence="1">
    <location>
        <begin position="16"/>
        <end position="183"/>
    </location>
</feature>
<dbReference type="OMA" id="WASICSE"/>
<feature type="signal peptide" evidence="1">
    <location>
        <begin position="1"/>
        <end position="15"/>
    </location>
</feature>
<dbReference type="Proteomes" id="UP000751190">
    <property type="component" value="Unassembled WGS sequence"/>
</dbReference>
<organism evidence="2 3">
    <name type="scientific">Diacronema lutheri</name>
    <name type="common">Unicellular marine alga</name>
    <name type="synonym">Monochrysis lutheri</name>
    <dbReference type="NCBI Taxonomy" id="2081491"/>
    <lineage>
        <taxon>Eukaryota</taxon>
        <taxon>Haptista</taxon>
        <taxon>Haptophyta</taxon>
        <taxon>Pavlovophyceae</taxon>
        <taxon>Pavlovales</taxon>
        <taxon>Pavlovaceae</taxon>
        <taxon>Diacronema</taxon>
    </lineage>
</organism>
<sequence length="183" mass="19506">MWGLVFLAAVGAPAPYPLTGSACDLLSLDEKLCSCTDLVDHKFIVDCEIPIKLAALNFTDSIGMKVLGDPCTDPATISIDVVEKNFAIDMPVQRITCGSSLLVPIPGLVFNIPDVGQLSVDVDVEFDGTIDKLRIEAGVNACVKAGGETMCGEDIPWLQNLLPIWIIDGTWHFASVCNSLASP</sequence>
<dbReference type="AlphaFoldDB" id="A0A8J5XUJ3"/>
<comment type="caution">
    <text evidence="2">The sequence shown here is derived from an EMBL/GenBank/DDBJ whole genome shotgun (WGS) entry which is preliminary data.</text>
</comment>
<reference evidence="2" key="1">
    <citation type="submission" date="2021-05" db="EMBL/GenBank/DDBJ databases">
        <title>The genome of the haptophyte Pavlova lutheri (Diacronema luteri, Pavlovales) - a model for lipid biosynthesis in eukaryotic algae.</title>
        <authorList>
            <person name="Hulatt C.J."/>
            <person name="Posewitz M.C."/>
        </authorList>
    </citation>
    <scope>NUCLEOTIDE SEQUENCE</scope>
    <source>
        <strain evidence="2">NIVA-4/92</strain>
    </source>
</reference>
<accession>A0A8J5XUJ3</accession>
<evidence type="ECO:0000256" key="1">
    <source>
        <dbReference type="SAM" id="SignalP"/>
    </source>
</evidence>
<evidence type="ECO:0000313" key="3">
    <source>
        <dbReference type="Proteomes" id="UP000751190"/>
    </source>
</evidence>
<protein>
    <submittedName>
        <fullName evidence="2">Uncharacterized protein</fullName>
    </submittedName>
</protein>
<gene>
    <name evidence="2" type="ORF">KFE25_013745</name>
</gene>
<keyword evidence="1" id="KW-0732">Signal</keyword>
<name>A0A8J5XUJ3_DIALT</name>